<proteinExistence type="predicted"/>
<evidence type="ECO:0000313" key="1">
    <source>
        <dbReference type="EMBL" id="SEH06379.1"/>
    </source>
</evidence>
<dbReference type="EMBL" id="FMSV02000483">
    <property type="protein sequence ID" value="SEH06379.1"/>
    <property type="molecule type" value="Genomic_DNA"/>
</dbReference>
<evidence type="ECO:0000313" key="2">
    <source>
        <dbReference type="Proteomes" id="UP000236724"/>
    </source>
</evidence>
<name>A0A1H6FAQ7_9GAMM</name>
<reference evidence="1 2" key="1">
    <citation type="submission" date="2016-10" db="EMBL/GenBank/DDBJ databases">
        <authorList>
            <person name="de Groot N.N."/>
        </authorList>
    </citation>
    <scope>NUCLEOTIDE SEQUENCE [LARGE SCALE GENOMIC DNA]</scope>
    <source>
        <strain evidence="1">MBHS1</strain>
    </source>
</reference>
<protein>
    <recommendedName>
        <fullName evidence="3">Ribbon-helix-helix protein CopG domain-containing protein</fullName>
    </recommendedName>
</protein>
<organism evidence="1 2">
    <name type="scientific">Candidatus Venteria ishoeyi</name>
    <dbReference type="NCBI Taxonomy" id="1899563"/>
    <lineage>
        <taxon>Bacteria</taxon>
        <taxon>Pseudomonadati</taxon>
        <taxon>Pseudomonadota</taxon>
        <taxon>Gammaproteobacteria</taxon>
        <taxon>Thiotrichales</taxon>
        <taxon>Thiotrichaceae</taxon>
        <taxon>Venteria</taxon>
    </lineage>
</organism>
<accession>A0A1H6FAQ7</accession>
<keyword evidence="2" id="KW-1185">Reference proteome</keyword>
<dbReference type="Proteomes" id="UP000236724">
    <property type="component" value="Unassembled WGS sequence"/>
</dbReference>
<evidence type="ECO:0008006" key="3">
    <source>
        <dbReference type="Google" id="ProtNLM"/>
    </source>
</evidence>
<gene>
    <name evidence="1" type="ORF">MBHS_02240</name>
</gene>
<sequence length="79" mass="9224">MHRLSLMIDESLYKKAQDFSAIEKKSIAQIVRESLTDYLDKNDKQVNLLLEAEDEQEVLEILAENNFSSEDEFKKKFGL</sequence>
<dbReference type="AlphaFoldDB" id="A0A1H6FAQ7"/>